<comment type="similarity">
    <text evidence="1">Belongs to the cytochrome b5 family. MAPR subfamily.</text>
</comment>
<proteinExistence type="inferred from homology"/>
<protein>
    <recommendedName>
        <fullName evidence="2">Cytochrome b5 heme-binding domain-containing protein</fullName>
    </recommendedName>
</protein>
<evidence type="ECO:0000259" key="2">
    <source>
        <dbReference type="SMART" id="SM01117"/>
    </source>
</evidence>
<dbReference type="InterPro" id="IPR001199">
    <property type="entry name" value="Cyt_B5-like_heme/steroid-bd"/>
</dbReference>
<evidence type="ECO:0000313" key="4">
    <source>
        <dbReference type="Proteomes" id="UP001151295"/>
    </source>
</evidence>
<reference evidence="3" key="1">
    <citation type="submission" date="2022-07" db="EMBL/GenBank/DDBJ databases">
        <title>Phylogenomic reconstructions and comparative analyses of Kickxellomycotina fungi.</title>
        <authorList>
            <person name="Reynolds N.K."/>
            <person name="Stajich J.E."/>
            <person name="Barry K."/>
            <person name="Grigoriev I.V."/>
            <person name="Crous P."/>
            <person name="Smith M.E."/>
        </authorList>
    </citation>
    <scope>NUCLEOTIDE SEQUENCE</scope>
    <source>
        <strain evidence="3">BCRC 34882</strain>
    </source>
</reference>
<keyword evidence="4" id="KW-1185">Reference proteome</keyword>
<dbReference type="SMART" id="SM01117">
    <property type="entry name" value="Cyt-b5"/>
    <property type="match status" value="1"/>
</dbReference>
<dbReference type="InterPro" id="IPR036400">
    <property type="entry name" value="Cyt_B5-like_heme/steroid_sf"/>
</dbReference>
<feature type="domain" description="Cytochrome b5 heme-binding" evidence="2">
    <location>
        <begin position="9"/>
        <end position="111"/>
    </location>
</feature>
<evidence type="ECO:0000313" key="3">
    <source>
        <dbReference type="EMBL" id="KAJ1990149.1"/>
    </source>
</evidence>
<gene>
    <name evidence="3" type="ORF">EDC05_004205</name>
</gene>
<evidence type="ECO:0000256" key="1">
    <source>
        <dbReference type="ARBA" id="ARBA00038357"/>
    </source>
</evidence>
<dbReference type="EMBL" id="JANBQD010000055">
    <property type="protein sequence ID" value="KAJ1990149.1"/>
    <property type="molecule type" value="Genomic_DNA"/>
</dbReference>
<dbReference type="Proteomes" id="UP001151295">
    <property type="component" value="Unassembled WGS sequence"/>
</dbReference>
<name>A0ABQ8PIW4_9FUNG</name>
<dbReference type="Gene3D" id="3.10.120.10">
    <property type="entry name" value="Cytochrome b5-like heme/steroid binding domain"/>
    <property type="match status" value="1"/>
</dbReference>
<organism evidence="3 4">
    <name type="scientific">Coemansia umbellata</name>
    <dbReference type="NCBI Taxonomy" id="1424467"/>
    <lineage>
        <taxon>Eukaryota</taxon>
        <taxon>Fungi</taxon>
        <taxon>Fungi incertae sedis</taxon>
        <taxon>Zoopagomycota</taxon>
        <taxon>Kickxellomycotina</taxon>
        <taxon>Kickxellomycetes</taxon>
        <taxon>Kickxellales</taxon>
        <taxon>Kickxellaceae</taxon>
        <taxon>Coemansia</taxon>
    </lineage>
</organism>
<dbReference type="InterPro" id="IPR050577">
    <property type="entry name" value="MAPR/NEUFC/NENF-like"/>
</dbReference>
<sequence length="157" mass="17326">MSSNTLKTYTLKDLSEYDGSDSSKPILLGLNYNVYDVTSGSEHYSKGKSYSIFSGRDCTHNFAVSSINESDLPSIESDPIDLQTYSESQKNAALAWERRLSVKYGVVGRLVKAEQKAENACIDLGLESPHIAFTAPMKSLIEKLIVEAIANIRKDPK</sequence>
<accession>A0ABQ8PIW4</accession>
<comment type="caution">
    <text evidence="3">The sequence shown here is derived from an EMBL/GenBank/DDBJ whole genome shotgun (WGS) entry which is preliminary data.</text>
</comment>
<dbReference type="Pfam" id="PF00173">
    <property type="entry name" value="Cyt-b5"/>
    <property type="match status" value="1"/>
</dbReference>
<dbReference type="SUPFAM" id="SSF55856">
    <property type="entry name" value="Cytochrome b5-like heme/steroid binding domain"/>
    <property type="match status" value="1"/>
</dbReference>
<dbReference type="PANTHER" id="PTHR10281">
    <property type="entry name" value="MEMBRANE-ASSOCIATED PROGESTERONE RECEPTOR COMPONENT-RELATED"/>
    <property type="match status" value="1"/>
</dbReference>
<dbReference type="PANTHER" id="PTHR10281:SF76">
    <property type="entry name" value="CALCUTTA CUP-RELATED"/>
    <property type="match status" value="1"/>
</dbReference>